<gene>
    <name evidence="1" type="ORF">WI372_12555</name>
</gene>
<sequence>MRQFGRISSDGFIDLRDPRRVRTPGAWENRADPMPEDQAVSFLLSHAFPGHRKVVRSLSESHRRRLRMASWADSVEGRMSLVDSVWRAITEPVLPPSGAEPELIQVIHYGDRDYPLYVQGNVTRVIPAGGVPAEVMATVPALDLEVC</sequence>
<comment type="caution">
    <text evidence="1">The sequence shown here is derived from an EMBL/GenBank/DDBJ whole genome shotgun (WGS) entry which is preliminary data.</text>
</comment>
<dbReference type="RefSeq" id="WP_405278870.1">
    <property type="nucleotide sequence ID" value="NZ_CP144380.1"/>
</dbReference>
<dbReference type="Proteomes" id="UP001484239">
    <property type="component" value="Unassembled WGS sequence"/>
</dbReference>
<evidence type="ECO:0000313" key="2">
    <source>
        <dbReference type="Proteomes" id="UP001484239"/>
    </source>
</evidence>
<proteinExistence type="predicted"/>
<dbReference type="EMBL" id="JBBHLI010000007">
    <property type="protein sequence ID" value="MEK9501814.1"/>
    <property type="molecule type" value="Genomic_DNA"/>
</dbReference>
<accession>A0ABU9ECF5</accession>
<name>A0ABU9ECF5_9BACT</name>
<organism evidence="1 2">
    <name type="scientific">Gaopeijia maritima</name>
    <dbReference type="NCBI Taxonomy" id="3119007"/>
    <lineage>
        <taxon>Bacteria</taxon>
        <taxon>Pseudomonadati</taxon>
        <taxon>Gemmatimonadota</taxon>
        <taxon>Longimicrobiia</taxon>
        <taxon>Gaopeijiales</taxon>
        <taxon>Gaopeijiaceae</taxon>
        <taxon>Gaopeijia</taxon>
    </lineage>
</organism>
<reference evidence="1 2" key="1">
    <citation type="submission" date="2024-02" db="EMBL/GenBank/DDBJ databases">
        <title>A novel Gemmatimonadota bacterium.</title>
        <authorList>
            <person name="Du Z.-J."/>
            <person name="Ye Y.-Q."/>
        </authorList>
    </citation>
    <scope>NUCLEOTIDE SEQUENCE [LARGE SCALE GENOMIC DNA]</scope>
    <source>
        <strain evidence="1 2">DH-20</strain>
    </source>
</reference>
<evidence type="ECO:0000313" key="1">
    <source>
        <dbReference type="EMBL" id="MEK9501814.1"/>
    </source>
</evidence>
<keyword evidence="2" id="KW-1185">Reference proteome</keyword>
<protein>
    <submittedName>
        <fullName evidence="1">Uncharacterized protein</fullName>
    </submittedName>
</protein>